<dbReference type="Pfam" id="PF13304">
    <property type="entry name" value="AAA_21"/>
    <property type="match status" value="1"/>
</dbReference>
<feature type="domain" description="ATPase AAA-type core" evidence="1">
    <location>
        <begin position="90"/>
        <end position="365"/>
    </location>
</feature>
<gene>
    <name evidence="2" type="ORF">GNF79_13680</name>
</gene>
<evidence type="ECO:0000313" key="2">
    <source>
        <dbReference type="EMBL" id="MDZ5000124.1"/>
    </source>
</evidence>
<dbReference type="GO" id="GO:0016887">
    <property type="term" value="F:ATP hydrolysis activity"/>
    <property type="evidence" value="ECO:0007669"/>
    <property type="project" value="InterPro"/>
</dbReference>
<dbReference type="GO" id="GO:0000731">
    <property type="term" value="P:DNA synthesis involved in DNA repair"/>
    <property type="evidence" value="ECO:0007669"/>
    <property type="project" value="TreeGrafter"/>
</dbReference>
<dbReference type="AlphaFoldDB" id="A0AAW9I9Z7"/>
<dbReference type="SUPFAM" id="SSF52540">
    <property type="entry name" value="P-loop containing nucleoside triphosphate hydrolases"/>
    <property type="match status" value="1"/>
</dbReference>
<dbReference type="Proteomes" id="UP001291306">
    <property type="component" value="Unassembled WGS sequence"/>
</dbReference>
<accession>A0AAW9I9Z7</accession>
<dbReference type="CDD" id="cd00267">
    <property type="entry name" value="ABC_ATPase"/>
    <property type="match status" value="1"/>
</dbReference>
<dbReference type="PANTHER" id="PTHR32182">
    <property type="entry name" value="DNA REPLICATION AND REPAIR PROTEIN RECF"/>
    <property type="match status" value="1"/>
</dbReference>
<dbReference type="InterPro" id="IPR027417">
    <property type="entry name" value="P-loop_NTPase"/>
</dbReference>
<organism evidence="2 3">
    <name type="scientific">Clostridium perfringens</name>
    <dbReference type="NCBI Taxonomy" id="1502"/>
    <lineage>
        <taxon>Bacteria</taxon>
        <taxon>Bacillati</taxon>
        <taxon>Bacillota</taxon>
        <taxon>Clostridia</taxon>
        <taxon>Eubacteriales</taxon>
        <taxon>Clostridiaceae</taxon>
        <taxon>Clostridium</taxon>
    </lineage>
</organism>
<protein>
    <submittedName>
        <fullName evidence="2">AAA family ATPase</fullName>
    </submittedName>
</protein>
<comment type="caution">
    <text evidence="2">The sequence shown here is derived from an EMBL/GenBank/DDBJ whole genome shotgun (WGS) entry which is preliminary data.</text>
</comment>
<evidence type="ECO:0000259" key="1">
    <source>
        <dbReference type="Pfam" id="PF13304"/>
    </source>
</evidence>
<dbReference type="EMBL" id="WNVC01000072">
    <property type="protein sequence ID" value="MDZ5000124.1"/>
    <property type="molecule type" value="Genomic_DNA"/>
</dbReference>
<dbReference type="PANTHER" id="PTHR32182:SF22">
    <property type="entry name" value="ATP-DEPENDENT ENDONUCLEASE, OLD FAMILY-RELATED"/>
    <property type="match status" value="1"/>
</dbReference>
<reference evidence="2" key="1">
    <citation type="submission" date="2019-11" db="EMBL/GenBank/DDBJ databases">
        <title>Characterization of Clostridium perfringens isolates from swine manure treated agricultural soils.</title>
        <authorList>
            <person name="Wushke S.T."/>
        </authorList>
    </citation>
    <scope>NUCLEOTIDE SEQUENCE</scope>
    <source>
        <strain evidence="2">X26</strain>
    </source>
</reference>
<evidence type="ECO:0000313" key="3">
    <source>
        <dbReference type="Proteomes" id="UP001291306"/>
    </source>
</evidence>
<proteinExistence type="predicted"/>
<dbReference type="GO" id="GO:0005524">
    <property type="term" value="F:ATP binding"/>
    <property type="evidence" value="ECO:0007669"/>
    <property type="project" value="InterPro"/>
</dbReference>
<dbReference type="GO" id="GO:0006302">
    <property type="term" value="P:double-strand break repair"/>
    <property type="evidence" value="ECO:0007669"/>
    <property type="project" value="TreeGrafter"/>
</dbReference>
<dbReference type="InterPro" id="IPR003959">
    <property type="entry name" value="ATPase_AAA_core"/>
</dbReference>
<name>A0AAW9I9Z7_CLOPF</name>
<dbReference type="Gene3D" id="3.40.50.300">
    <property type="entry name" value="P-loop containing nucleotide triphosphate hydrolases"/>
    <property type="match status" value="1"/>
</dbReference>
<feature type="non-terminal residue" evidence="2">
    <location>
        <position position="1"/>
    </location>
</feature>
<dbReference type="RefSeq" id="WP_322458483.1">
    <property type="nucleotide sequence ID" value="NZ_WNVC01000072.1"/>
</dbReference>
<sequence>SITDIGNYNYLYERNYIIESKKWILYKYLAKIIGNSDLKFSSTRAFIEVDISLDYNTSVYEKKLKEKLKKWINHLEKILEVYNKPFFMRTVNKTIEIEKTDKEIFLNDIISRYILNMFEVAICRDFKDKDFENSKGKKLEDIDYKEFLDKFKNDENKQLDSTDLIGDIVNLDIEYKNLLKVIFYFNHKQISKYNQLIYVSRYLYSRIHKSINDSGAISEYQSSMEEMFERIRNLDEKYFYKNSLKIECTNNIDEDVKNFLKTYDKYKLYEYDDSGRGSDVGWRFKFNISNLSEGEEKLVELLSKIFDIIESSEDNKLNIILLDEPDQSLHPEWSRQFIGFICRGIKDFKNKNIQFVFSTHSPFMVSDILSENIYYLDNKISENRNEITITKMSGKNSLYNNSFGANIYNILKDNFILEKTIGQYAYEKISEFIKEIQSDNTLDDEYVDFFINSIGEEFLRKKLKDIYRRKRNDEKTNLINKINLLNDEEKLSKIKEILNGGKND</sequence>